<feature type="compositionally biased region" description="Basic and acidic residues" evidence="16">
    <location>
        <begin position="69"/>
        <end position="80"/>
    </location>
</feature>
<dbReference type="SUPFAM" id="SSF50249">
    <property type="entry name" value="Nucleic acid-binding proteins"/>
    <property type="match status" value="1"/>
</dbReference>
<evidence type="ECO:0000256" key="13">
    <source>
        <dbReference type="ARBA" id="ARBA00023125"/>
    </source>
</evidence>
<accession>A0A2Z6S687</accession>
<dbReference type="GO" id="GO:0016787">
    <property type="term" value="F:hydrolase activity"/>
    <property type="evidence" value="ECO:0007669"/>
    <property type="project" value="UniProtKB-KW"/>
</dbReference>
<dbReference type="InterPro" id="IPR041562">
    <property type="entry name" value="MCM_lid"/>
</dbReference>
<evidence type="ECO:0000256" key="8">
    <source>
        <dbReference type="ARBA" id="ARBA00022771"/>
    </source>
</evidence>
<dbReference type="Gene3D" id="2.20.28.10">
    <property type="match status" value="1"/>
</dbReference>
<evidence type="ECO:0000256" key="6">
    <source>
        <dbReference type="ARBA" id="ARBA00022723"/>
    </source>
</evidence>
<feature type="domain" description="MCM C-terminal AAA(+) ATPase" evidence="17">
    <location>
        <begin position="473"/>
        <end position="679"/>
    </location>
</feature>
<dbReference type="GO" id="GO:0006279">
    <property type="term" value="P:premeiotic DNA replication"/>
    <property type="evidence" value="ECO:0007669"/>
    <property type="project" value="UniProtKB-ARBA"/>
</dbReference>
<name>A0A2Z6S687_9GLOM</name>
<dbReference type="EMBL" id="BLAL01000210">
    <property type="protein sequence ID" value="GES92066.1"/>
    <property type="molecule type" value="Genomic_DNA"/>
</dbReference>
<feature type="compositionally biased region" description="Acidic residues" evidence="16">
    <location>
        <begin position="81"/>
        <end position="94"/>
    </location>
</feature>
<gene>
    <name evidence="19" type="ORF">RCL2_001886500</name>
    <name evidence="18" type="ORF">RclHR1_09930001</name>
</gene>
<evidence type="ECO:0000313" key="19">
    <source>
        <dbReference type="EMBL" id="GES92066.1"/>
    </source>
</evidence>
<dbReference type="GO" id="GO:0000727">
    <property type="term" value="P:double-strand break repair via break-induced replication"/>
    <property type="evidence" value="ECO:0007669"/>
    <property type="project" value="TreeGrafter"/>
</dbReference>
<dbReference type="GO" id="GO:0003697">
    <property type="term" value="F:single-stranded DNA binding"/>
    <property type="evidence" value="ECO:0007669"/>
    <property type="project" value="TreeGrafter"/>
</dbReference>
<dbReference type="PRINTS" id="PR01657">
    <property type="entry name" value="MCMFAMILY"/>
</dbReference>
<keyword evidence="8" id="KW-0863">Zinc-finger</keyword>
<dbReference type="Pfam" id="PF23669">
    <property type="entry name" value="WHD_MCM2"/>
    <property type="match status" value="1"/>
</dbReference>
<keyword evidence="13" id="KW-0238">DNA-binding</keyword>
<dbReference type="InterPro" id="IPR033762">
    <property type="entry name" value="MCM_OB"/>
</dbReference>
<keyword evidence="11" id="KW-0862">Zinc</keyword>
<keyword evidence="5" id="KW-0235">DNA replication</keyword>
<keyword evidence="6" id="KW-0479">Metal-binding</keyword>
<evidence type="ECO:0000256" key="16">
    <source>
        <dbReference type="SAM" id="MobiDB-lite"/>
    </source>
</evidence>
<dbReference type="AlphaFoldDB" id="A0A2Z6S687"/>
<organism evidence="18 20">
    <name type="scientific">Rhizophagus clarus</name>
    <dbReference type="NCBI Taxonomy" id="94130"/>
    <lineage>
        <taxon>Eukaryota</taxon>
        <taxon>Fungi</taxon>
        <taxon>Fungi incertae sedis</taxon>
        <taxon>Mucoromycota</taxon>
        <taxon>Glomeromycotina</taxon>
        <taxon>Glomeromycetes</taxon>
        <taxon>Glomerales</taxon>
        <taxon>Glomeraceae</taxon>
        <taxon>Rhizophagus</taxon>
    </lineage>
</organism>
<evidence type="ECO:0000259" key="17">
    <source>
        <dbReference type="PROSITE" id="PS50051"/>
    </source>
</evidence>
<evidence type="ECO:0000256" key="1">
    <source>
        <dbReference type="ARBA" id="ARBA00004123"/>
    </source>
</evidence>
<keyword evidence="7" id="KW-0547">Nucleotide-binding</keyword>
<evidence type="ECO:0000313" key="18">
    <source>
        <dbReference type="EMBL" id="GBC10826.1"/>
    </source>
</evidence>
<dbReference type="Gene3D" id="3.30.1640.10">
    <property type="entry name" value="mini-chromosome maintenance (MCM) complex, chain A, domain 1"/>
    <property type="match status" value="1"/>
</dbReference>
<dbReference type="PROSITE" id="PS50051">
    <property type="entry name" value="MCM_2"/>
    <property type="match status" value="1"/>
</dbReference>
<evidence type="ECO:0000256" key="5">
    <source>
        <dbReference type="ARBA" id="ARBA00022705"/>
    </source>
</evidence>
<keyword evidence="20" id="KW-1185">Reference proteome</keyword>
<dbReference type="GO" id="GO:0005656">
    <property type="term" value="C:nuclear pre-replicative complex"/>
    <property type="evidence" value="ECO:0007669"/>
    <property type="project" value="UniProtKB-ARBA"/>
</dbReference>
<dbReference type="GO" id="GO:0042555">
    <property type="term" value="C:MCM complex"/>
    <property type="evidence" value="ECO:0007669"/>
    <property type="project" value="InterPro"/>
</dbReference>
<dbReference type="Pfam" id="PF17855">
    <property type="entry name" value="MCM_lid"/>
    <property type="match status" value="1"/>
</dbReference>
<evidence type="ECO:0000256" key="9">
    <source>
        <dbReference type="ARBA" id="ARBA00022801"/>
    </source>
</evidence>
<evidence type="ECO:0000256" key="4">
    <source>
        <dbReference type="ARBA" id="ARBA00018925"/>
    </source>
</evidence>
<keyword evidence="9" id="KW-0378">Hydrolase</keyword>
<dbReference type="InterPro" id="IPR008045">
    <property type="entry name" value="MCM2"/>
</dbReference>
<keyword evidence="15" id="KW-0131">Cell cycle</keyword>
<dbReference type="InterPro" id="IPR027417">
    <property type="entry name" value="P-loop_NTPase"/>
</dbReference>
<dbReference type="InterPro" id="IPR018525">
    <property type="entry name" value="MCM_CS"/>
</dbReference>
<dbReference type="OrthoDB" id="844at2759"/>
<dbReference type="Gene3D" id="3.40.50.300">
    <property type="entry name" value="P-loop containing nucleotide triphosphate hydrolases"/>
    <property type="match status" value="1"/>
</dbReference>
<dbReference type="InterPro" id="IPR012340">
    <property type="entry name" value="NA-bd_OB-fold"/>
</dbReference>
<dbReference type="Proteomes" id="UP000615446">
    <property type="component" value="Unassembled WGS sequence"/>
</dbReference>
<dbReference type="GO" id="GO:0005524">
    <property type="term" value="F:ATP binding"/>
    <property type="evidence" value="ECO:0007669"/>
    <property type="project" value="UniProtKB-KW"/>
</dbReference>
<dbReference type="GO" id="GO:0031261">
    <property type="term" value="C:DNA replication preinitiation complex"/>
    <property type="evidence" value="ECO:0007669"/>
    <property type="project" value="UniProtKB-ARBA"/>
</dbReference>
<dbReference type="PANTHER" id="PTHR11630:SF44">
    <property type="entry name" value="DNA REPLICATION LICENSING FACTOR MCM2"/>
    <property type="match status" value="1"/>
</dbReference>
<dbReference type="Pfam" id="PF00493">
    <property type="entry name" value="MCM"/>
    <property type="match status" value="1"/>
</dbReference>
<dbReference type="Gene3D" id="2.40.50.140">
    <property type="entry name" value="Nucleic acid-binding proteins"/>
    <property type="match status" value="1"/>
</dbReference>
<proteinExistence type="inferred from homology"/>
<dbReference type="GO" id="GO:0043596">
    <property type="term" value="C:nuclear replication fork"/>
    <property type="evidence" value="ECO:0007669"/>
    <property type="project" value="UniProtKB-ARBA"/>
</dbReference>
<dbReference type="GO" id="GO:0017116">
    <property type="term" value="F:single-stranded DNA helicase activity"/>
    <property type="evidence" value="ECO:0007669"/>
    <property type="project" value="TreeGrafter"/>
</dbReference>
<dbReference type="GO" id="GO:0043138">
    <property type="term" value="F:3'-5' DNA helicase activity"/>
    <property type="evidence" value="ECO:0007669"/>
    <property type="project" value="TreeGrafter"/>
</dbReference>
<comment type="similarity">
    <text evidence="2">Belongs to the MCM family.</text>
</comment>
<dbReference type="PRINTS" id="PR01658">
    <property type="entry name" value="MCMPROTEIN2"/>
</dbReference>
<feature type="compositionally biased region" description="Polar residues" evidence="16">
    <location>
        <begin position="13"/>
        <end position="30"/>
    </location>
</feature>
<feature type="region of interest" description="Disordered" evidence="16">
    <location>
        <begin position="1"/>
        <end position="94"/>
    </location>
</feature>
<dbReference type="Pfam" id="PF17207">
    <property type="entry name" value="MCM_OB"/>
    <property type="match status" value="1"/>
</dbReference>
<dbReference type="Pfam" id="PF12619">
    <property type="entry name" value="MCM2_N"/>
    <property type="match status" value="1"/>
</dbReference>
<dbReference type="STRING" id="94130.A0A2Z6S687"/>
<dbReference type="SMART" id="SM00350">
    <property type="entry name" value="MCM"/>
    <property type="match status" value="1"/>
</dbReference>
<reference evidence="19" key="2">
    <citation type="submission" date="2019-10" db="EMBL/GenBank/DDBJ databases">
        <title>Conservation and host-specific expression of non-tandemly repeated heterogenous ribosome RNA gene in arbuscular mycorrhizal fungi.</title>
        <authorList>
            <person name="Maeda T."/>
            <person name="Kobayashi Y."/>
            <person name="Nakagawa T."/>
            <person name="Ezawa T."/>
            <person name="Yamaguchi K."/>
            <person name="Bino T."/>
            <person name="Nishimoto Y."/>
            <person name="Shigenobu S."/>
            <person name="Kawaguchi M."/>
        </authorList>
    </citation>
    <scope>NUCLEOTIDE SEQUENCE</scope>
    <source>
        <strain evidence="19">HR1</strain>
    </source>
</reference>
<dbReference type="Pfam" id="PF14551">
    <property type="entry name" value="MCM_N"/>
    <property type="match status" value="1"/>
</dbReference>
<dbReference type="PROSITE" id="PS00847">
    <property type="entry name" value="MCM_1"/>
    <property type="match status" value="1"/>
</dbReference>
<evidence type="ECO:0000256" key="15">
    <source>
        <dbReference type="ARBA" id="ARBA00023306"/>
    </source>
</evidence>
<dbReference type="PANTHER" id="PTHR11630">
    <property type="entry name" value="DNA REPLICATION LICENSING FACTOR MCM FAMILY MEMBER"/>
    <property type="match status" value="1"/>
</dbReference>
<dbReference type="InterPro" id="IPR031327">
    <property type="entry name" value="MCM"/>
</dbReference>
<protein>
    <recommendedName>
        <fullName evidence="4">DNA replication licensing factor MCM2</fullName>
        <ecNumber evidence="3">3.6.4.12</ecNumber>
    </recommendedName>
</protein>
<dbReference type="EC" id="3.6.4.12" evidence="3"/>
<sequence length="895" mass="102934">MAERKRPREPSPNAESRSQNPYSPGSYLNLTSPPPPSDTDGDIEVEENLIEDDISDISEEDGENLYNSDFERDYEERPDLDNYDSENIDDEEHEELDLTIRRNIERMMDERDARGNERTAADYLLDTNNYLQEKTKRRRRKVPEVTQQQEILPQIGEFDEDSDDDDYEGMNNEELADVKATSISEWIKNPAVQKGIVRQFRNFIRKYKKDGKSVYWPRIEELTKDQLQSLEVSYMHLESDKPVLARFLKKSPVEILQIFDEVATDVILKKHPHYEELNKEIHVRITDYPILYTLRDLRHTHLNTLVRISGVVTRRTGVFPQLKFVKYNCLKCGGVLGPYTQDIQSEIKLNHCSYCQSKGPFNLNTEQTMYSDYQKITVQETPGTIPAGRLPRHREIILLCDLIDSVKPGDEIEITGIYRNNFDISLNVKNGFPVFATVIEANYIVKREDFYSTYKLTDEDREQLKNLADDPKIAQKIYKSIAPSIYGHEDIKRAIALSLFGGVAKNIQDKHRLRGDINILMLGDPGTAKSQFLKYVEKTAYRAVYTSGRGSSSVGLTASVKKDTITREWTLEGGAFVLADNGVCLIDEFDKMEDKDRVSIHEAMEQQTISISKAGINSTLNARCAVIAAANPIGGRYNTSKPFSDNVELTEPILSRFDVLCVVKDTVDPTIDEILANFVVESHVRSHPDYHDKSDDFAVQRDNRSVIPQDLLRKYIIYAKQIKPQLTNLDDHMISDLYSKLRKEAQNGGIPITVRYLESMLRLAEAHARMHLRTYTNKTDVEIAIDVVLQSFFDSQKFSISNRLKRQFAKYINKAKEQSELLIHILNDMVREKVQLQKASNVHSRTGNVHISVSELIEQAKKYNVYDVDSFLRSAEFTHLFMWDQNQDLIIKSFT</sequence>
<feature type="compositionally biased region" description="Acidic residues" evidence="16">
    <location>
        <begin position="39"/>
        <end position="63"/>
    </location>
</feature>
<dbReference type="FunFam" id="3.40.50.300:FF:000138">
    <property type="entry name" value="DNA helicase"/>
    <property type="match status" value="1"/>
</dbReference>
<dbReference type="InterPro" id="IPR001208">
    <property type="entry name" value="MCM_dom"/>
</dbReference>
<evidence type="ECO:0000256" key="10">
    <source>
        <dbReference type="ARBA" id="ARBA00022806"/>
    </source>
</evidence>
<dbReference type="GO" id="GO:0008270">
    <property type="term" value="F:zinc ion binding"/>
    <property type="evidence" value="ECO:0007669"/>
    <property type="project" value="UniProtKB-KW"/>
</dbReference>
<evidence type="ECO:0000256" key="7">
    <source>
        <dbReference type="ARBA" id="ARBA00022741"/>
    </source>
</evidence>
<dbReference type="InterPro" id="IPR059098">
    <property type="entry name" value="WHD_MCM2"/>
</dbReference>
<reference evidence="18 20" key="1">
    <citation type="submission" date="2017-11" db="EMBL/GenBank/DDBJ databases">
        <title>The genome of Rhizophagus clarus HR1 reveals common genetic basis of auxotrophy among arbuscular mycorrhizal fungi.</title>
        <authorList>
            <person name="Kobayashi Y."/>
        </authorList>
    </citation>
    <scope>NUCLEOTIDE SEQUENCE [LARGE SCALE GENOMIC DNA]</scope>
    <source>
        <strain evidence="18 20">HR1</strain>
    </source>
</reference>
<evidence type="ECO:0000313" key="20">
    <source>
        <dbReference type="Proteomes" id="UP000247702"/>
    </source>
</evidence>
<dbReference type="InterPro" id="IPR027925">
    <property type="entry name" value="MCM_N"/>
</dbReference>
<evidence type="ECO:0000256" key="14">
    <source>
        <dbReference type="ARBA" id="ARBA00023242"/>
    </source>
</evidence>
<dbReference type="EMBL" id="BEXD01004418">
    <property type="protein sequence ID" value="GBC10826.1"/>
    <property type="molecule type" value="Genomic_DNA"/>
</dbReference>
<evidence type="ECO:0000256" key="3">
    <source>
        <dbReference type="ARBA" id="ARBA00012551"/>
    </source>
</evidence>
<evidence type="ECO:0000256" key="11">
    <source>
        <dbReference type="ARBA" id="ARBA00022833"/>
    </source>
</evidence>
<comment type="caution">
    <text evidence="18">The sequence shown here is derived from an EMBL/GenBank/DDBJ whole genome shotgun (WGS) entry which is preliminary data.</text>
</comment>
<comment type="subcellular location">
    <subcellularLocation>
        <location evidence="1">Nucleus</location>
    </subcellularLocation>
</comment>
<dbReference type="GO" id="GO:1902975">
    <property type="term" value="P:mitotic DNA replication initiation"/>
    <property type="evidence" value="ECO:0007669"/>
    <property type="project" value="TreeGrafter"/>
</dbReference>
<keyword evidence="10" id="KW-0347">Helicase</keyword>
<dbReference type="SUPFAM" id="SSF52540">
    <property type="entry name" value="P-loop containing nucleoside triphosphate hydrolases"/>
    <property type="match status" value="1"/>
</dbReference>
<dbReference type="Proteomes" id="UP000247702">
    <property type="component" value="Unassembled WGS sequence"/>
</dbReference>
<evidence type="ECO:0000256" key="12">
    <source>
        <dbReference type="ARBA" id="ARBA00022840"/>
    </source>
</evidence>
<evidence type="ECO:0000256" key="2">
    <source>
        <dbReference type="ARBA" id="ARBA00008010"/>
    </source>
</evidence>
<keyword evidence="14" id="KW-0539">Nucleus</keyword>
<keyword evidence="12" id="KW-0067">ATP-binding</keyword>